<dbReference type="PANTHER" id="PTHR36303:SF1">
    <property type="entry name" value="2',3'-CYCLIC-NUCLEOTIDE 2'-PHOSPHODIESTERASE"/>
    <property type="match status" value="1"/>
</dbReference>
<dbReference type="GO" id="GO:0046872">
    <property type="term" value="F:metal ion binding"/>
    <property type="evidence" value="ECO:0007669"/>
    <property type="project" value="UniProtKB-KW"/>
</dbReference>
<evidence type="ECO:0000256" key="1">
    <source>
        <dbReference type="PIRSR" id="PIRSR004789-50"/>
    </source>
</evidence>
<protein>
    <recommendedName>
        <fullName evidence="5">2',3'-cyclic-nucleotide 2'-phosphodiesterase</fullName>
    </recommendedName>
</protein>
<dbReference type="PIRSF" id="PIRSF004789">
    <property type="entry name" value="DR1281"/>
    <property type="match status" value="1"/>
</dbReference>
<feature type="binding site" evidence="2">
    <location>
        <position position="67"/>
    </location>
    <ligand>
        <name>Fe cation</name>
        <dbReference type="ChEBI" id="CHEBI:24875"/>
        <label>2</label>
    </ligand>
</feature>
<organism evidence="3 4">
    <name type="scientific">Pontiella sulfatireligans</name>
    <dbReference type="NCBI Taxonomy" id="2750658"/>
    <lineage>
        <taxon>Bacteria</taxon>
        <taxon>Pseudomonadati</taxon>
        <taxon>Kiritimatiellota</taxon>
        <taxon>Kiritimatiellia</taxon>
        <taxon>Kiritimatiellales</taxon>
        <taxon>Pontiellaceae</taxon>
        <taxon>Pontiella</taxon>
    </lineage>
</organism>
<accession>A0A6C2UR41</accession>
<feature type="active site" description="Proton donor" evidence="1">
    <location>
        <position position="68"/>
    </location>
</feature>
<feature type="binding site" evidence="2">
    <location>
        <position position="40"/>
    </location>
    <ligand>
        <name>Fe cation</name>
        <dbReference type="ChEBI" id="CHEBI:24875"/>
        <label>1</label>
    </ligand>
</feature>
<keyword evidence="2" id="KW-0479">Metal-binding</keyword>
<evidence type="ECO:0000313" key="3">
    <source>
        <dbReference type="EMBL" id="VGO22782.1"/>
    </source>
</evidence>
<dbReference type="Pfam" id="PF13277">
    <property type="entry name" value="YmdB"/>
    <property type="match status" value="1"/>
</dbReference>
<reference evidence="3 4" key="1">
    <citation type="submission" date="2019-04" db="EMBL/GenBank/DDBJ databases">
        <authorList>
            <person name="Van Vliet M D."/>
        </authorList>
    </citation>
    <scope>NUCLEOTIDE SEQUENCE [LARGE SCALE GENOMIC DNA]</scope>
    <source>
        <strain evidence="3 4">F21</strain>
    </source>
</reference>
<feature type="binding site" evidence="2">
    <location>
        <position position="39"/>
    </location>
    <ligand>
        <name>Fe cation</name>
        <dbReference type="ChEBI" id="CHEBI:24875"/>
        <label>1</label>
    </ligand>
</feature>
<feature type="binding site" evidence="2">
    <location>
        <position position="178"/>
    </location>
    <ligand>
        <name>Fe cation</name>
        <dbReference type="ChEBI" id="CHEBI:24875"/>
        <label>1</label>
    </ligand>
</feature>
<evidence type="ECO:0000313" key="4">
    <source>
        <dbReference type="Proteomes" id="UP000346198"/>
    </source>
</evidence>
<dbReference type="PANTHER" id="PTHR36303">
    <property type="entry name" value="2',3'-CYCLIC-NUCLEOTIDE 2'-PHOSPHODIESTERASE"/>
    <property type="match status" value="1"/>
</dbReference>
<feature type="binding site" evidence="2">
    <location>
        <position position="8"/>
    </location>
    <ligand>
        <name>Fe cation</name>
        <dbReference type="ChEBI" id="CHEBI:24875"/>
        <label>1</label>
    </ligand>
</feature>
<feature type="binding site" evidence="2">
    <location>
        <position position="39"/>
    </location>
    <ligand>
        <name>Fe cation</name>
        <dbReference type="ChEBI" id="CHEBI:24875"/>
        <label>2</label>
    </ligand>
</feature>
<evidence type="ECO:0000256" key="2">
    <source>
        <dbReference type="PIRSR" id="PIRSR004789-51"/>
    </source>
</evidence>
<dbReference type="CDD" id="cd07382">
    <property type="entry name" value="MPP_DR1281"/>
    <property type="match status" value="1"/>
</dbReference>
<dbReference type="AlphaFoldDB" id="A0A6C2UR41"/>
<dbReference type="SUPFAM" id="SSF56300">
    <property type="entry name" value="Metallo-dependent phosphatases"/>
    <property type="match status" value="1"/>
</dbReference>
<dbReference type="RefSeq" id="WP_136064412.1">
    <property type="nucleotide sequence ID" value="NZ_CAAHFH010000002.1"/>
</dbReference>
<evidence type="ECO:0008006" key="5">
    <source>
        <dbReference type="Google" id="ProtNLM"/>
    </source>
</evidence>
<dbReference type="EMBL" id="CAAHFH010000002">
    <property type="protein sequence ID" value="VGO22782.1"/>
    <property type="molecule type" value="Genomic_DNA"/>
</dbReference>
<keyword evidence="4" id="KW-1185">Reference proteome</keyword>
<dbReference type="Proteomes" id="UP000346198">
    <property type="component" value="Unassembled WGS sequence"/>
</dbReference>
<sequence length="259" mass="27855">MKVLLVGDIVGKPGRNAFVQVVRQLKEDGRVDFVIANGENAAAGRGPAPDIANALLSGGADVVTLGDHAWDSKEMVAGIDMEDRIIRPANFSKGAPGRGWVRVDTPEGPLVVMQLICRVFMQPNYDCPFQMADRMLKGELGGDKVIFVDFHGEASSERMAMGRFLDGRVSAVFGTHTHCQTSDETVFPKGTAYITDLGMTGPKDSILGREVEPVLAKFLTGVPHKFDVAKGDPTLEGAIVDVDMKTGKASSIERIRISV</sequence>
<feature type="binding site" evidence="2">
    <location>
        <position position="176"/>
    </location>
    <ligand>
        <name>Fe cation</name>
        <dbReference type="ChEBI" id="CHEBI:24875"/>
        <label>2</label>
    </ligand>
</feature>
<gene>
    <name evidence="3" type="ORF">SCARR_04879</name>
</gene>
<dbReference type="InterPro" id="IPR029052">
    <property type="entry name" value="Metallo-depent_PP-like"/>
</dbReference>
<feature type="binding site" evidence="2">
    <location>
        <position position="151"/>
    </location>
    <ligand>
        <name>Fe cation</name>
        <dbReference type="ChEBI" id="CHEBI:24875"/>
        <label>2</label>
    </ligand>
</feature>
<dbReference type="InterPro" id="IPR005235">
    <property type="entry name" value="YmdB-like"/>
</dbReference>
<name>A0A6C2UR41_9BACT</name>
<dbReference type="GO" id="GO:0004113">
    <property type="term" value="F:2',3'-cyclic-nucleotide 3'-phosphodiesterase activity"/>
    <property type="evidence" value="ECO:0007669"/>
    <property type="project" value="TreeGrafter"/>
</dbReference>
<dbReference type="NCBIfam" id="TIGR00282">
    <property type="entry name" value="TIGR00282 family metallophosphoesterase"/>
    <property type="match status" value="1"/>
</dbReference>
<dbReference type="Gene3D" id="3.60.21.10">
    <property type="match status" value="1"/>
</dbReference>
<proteinExistence type="predicted"/>